<reference evidence="1" key="1">
    <citation type="journal article" date="2014" name="Front. Microbiol.">
        <title>High frequency of phylogenetically diverse reductive dehalogenase-homologous genes in deep subseafloor sedimentary metagenomes.</title>
        <authorList>
            <person name="Kawai M."/>
            <person name="Futagami T."/>
            <person name="Toyoda A."/>
            <person name="Takaki Y."/>
            <person name="Nishi S."/>
            <person name="Hori S."/>
            <person name="Arai W."/>
            <person name="Tsubouchi T."/>
            <person name="Morono Y."/>
            <person name="Uchiyama I."/>
            <person name="Ito T."/>
            <person name="Fujiyama A."/>
            <person name="Inagaki F."/>
            <person name="Takami H."/>
        </authorList>
    </citation>
    <scope>NUCLEOTIDE SEQUENCE</scope>
    <source>
        <strain evidence="1">Expedition CK06-06</strain>
    </source>
</reference>
<dbReference type="Gene3D" id="3.40.50.2300">
    <property type="match status" value="1"/>
</dbReference>
<accession>X1RKW0</accession>
<sequence>MRKLIVFFLAFTLVSLFSINCIADTNETLIIGVFIPNAGEPYFQNKNHGYYQAEVLLKQYYNINVDVELYDAGGFQHPLNQIKQIEDSLHAYYFHLFSLLFLY</sequence>
<dbReference type="EMBL" id="BARV01039325">
    <property type="protein sequence ID" value="GAI56174.1"/>
    <property type="molecule type" value="Genomic_DNA"/>
</dbReference>
<comment type="caution">
    <text evidence="1">The sequence shown here is derived from an EMBL/GenBank/DDBJ whole genome shotgun (WGS) entry which is preliminary data.</text>
</comment>
<name>X1RKW0_9ZZZZ</name>
<gene>
    <name evidence="1" type="ORF">S06H3_60303</name>
</gene>
<dbReference type="AlphaFoldDB" id="X1RKW0"/>
<organism evidence="1">
    <name type="scientific">marine sediment metagenome</name>
    <dbReference type="NCBI Taxonomy" id="412755"/>
    <lineage>
        <taxon>unclassified sequences</taxon>
        <taxon>metagenomes</taxon>
        <taxon>ecological metagenomes</taxon>
    </lineage>
</organism>
<proteinExistence type="predicted"/>
<protein>
    <recommendedName>
        <fullName evidence="2">Leucine-binding protein domain-containing protein</fullName>
    </recommendedName>
</protein>
<evidence type="ECO:0000313" key="1">
    <source>
        <dbReference type="EMBL" id="GAI56174.1"/>
    </source>
</evidence>
<evidence type="ECO:0008006" key="2">
    <source>
        <dbReference type="Google" id="ProtNLM"/>
    </source>
</evidence>